<dbReference type="Pfam" id="PF13788">
    <property type="entry name" value="DUF4180"/>
    <property type="match status" value="1"/>
</dbReference>
<evidence type="ECO:0000313" key="2">
    <source>
        <dbReference type="EMBL" id="WUQ82480.1"/>
    </source>
</evidence>
<sequence>MSEPLPTPAPAPESTPAPAPVVVRLSADGPVVRDPRDGMDLLGEAFAQDAEWLVVPAARFGAEFFTLGTRLAGEVTQKFAQYRVGLAVVGDLSAYTGASGALRDFVGESNRGRQLWFLADEAEFDARIDALREARNGASRPSP</sequence>
<protein>
    <submittedName>
        <fullName evidence="2">DUF4180 domain-containing protein</fullName>
    </submittedName>
</protein>
<proteinExistence type="predicted"/>
<feature type="domain" description="DUF4180" evidence="1">
    <location>
        <begin position="22"/>
        <end position="127"/>
    </location>
</feature>
<dbReference type="RefSeq" id="WP_328953539.1">
    <property type="nucleotide sequence ID" value="NZ_CP108110.1"/>
</dbReference>
<dbReference type="Proteomes" id="UP001432222">
    <property type="component" value="Chromosome"/>
</dbReference>
<organism evidence="2 3">
    <name type="scientific">Kitasatospora purpeofusca</name>
    <dbReference type="NCBI Taxonomy" id="67352"/>
    <lineage>
        <taxon>Bacteria</taxon>
        <taxon>Bacillati</taxon>
        <taxon>Actinomycetota</taxon>
        <taxon>Actinomycetes</taxon>
        <taxon>Kitasatosporales</taxon>
        <taxon>Streptomycetaceae</taxon>
        <taxon>Kitasatospora</taxon>
    </lineage>
</organism>
<evidence type="ECO:0000259" key="1">
    <source>
        <dbReference type="Pfam" id="PF13788"/>
    </source>
</evidence>
<name>A0ABZ1TU74_9ACTN</name>
<dbReference type="InterPro" id="IPR025438">
    <property type="entry name" value="DUF4180"/>
</dbReference>
<keyword evidence="3" id="KW-1185">Reference proteome</keyword>
<reference evidence="2" key="1">
    <citation type="submission" date="2022-10" db="EMBL/GenBank/DDBJ databases">
        <title>The complete genomes of actinobacterial strains from the NBC collection.</title>
        <authorList>
            <person name="Joergensen T.S."/>
            <person name="Alvarez Arevalo M."/>
            <person name="Sterndorff E.B."/>
            <person name="Faurdal D."/>
            <person name="Vuksanovic O."/>
            <person name="Mourched A.-S."/>
            <person name="Charusanti P."/>
            <person name="Shaw S."/>
            <person name="Blin K."/>
            <person name="Weber T."/>
        </authorList>
    </citation>
    <scope>NUCLEOTIDE SEQUENCE</scope>
    <source>
        <strain evidence="2">NBC_00222</strain>
    </source>
</reference>
<evidence type="ECO:0000313" key="3">
    <source>
        <dbReference type="Proteomes" id="UP001432222"/>
    </source>
</evidence>
<gene>
    <name evidence="2" type="ORF">OHA16_05525</name>
</gene>
<dbReference type="EMBL" id="CP108110">
    <property type="protein sequence ID" value="WUQ82480.1"/>
    <property type="molecule type" value="Genomic_DNA"/>
</dbReference>
<accession>A0ABZ1TU74</accession>